<evidence type="ECO:0000259" key="3">
    <source>
        <dbReference type="Pfam" id="PF03061"/>
    </source>
</evidence>
<keyword evidence="2" id="KW-0378">Hydrolase</keyword>
<feature type="domain" description="Thioesterase" evidence="3">
    <location>
        <begin position="52"/>
        <end position="124"/>
    </location>
</feature>
<dbReference type="EMBL" id="PGCL01000002">
    <property type="protein sequence ID" value="TAJ45011.1"/>
    <property type="molecule type" value="Genomic_DNA"/>
</dbReference>
<dbReference type="NCBIfam" id="TIGR00369">
    <property type="entry name" value="unchar_dom_1"/>
    <property type="match status" value="1"/>
</dbReference>
<dbReference type="Pfam" id="PF03061">
    <property type="entry name" value="4HBT"/>
    <property type="match status" value="1"/>
</dbReference>
<evidence type="ECO:0000256" key="2">
    <source>
        <dbReference type="ARBA" id="ARBA00022801"/>
    </source>
</evidence>
<dbReference type="InterPro" id="IPR029069">
    <property type="entry name" value="HotDog_dom_sf"/>
</dbReference>
<gene>
    <name evidence="4" type="ORF">CUJ86_04125</name>
</gene>
<dbReference type="InterPro" id="IPR039298">
    <property type="entry name" value="ACOT13"/>
</dbReference>
<dbReference type="Gene3D" id="3.10.129.10">
    <property type="entry name" value="Hotdog Thioesterase"/>
    <property type="match status" value="1"/>
</dbReference>
<accession>A0A483CS16</accession>
<name>A0A483CS16_9EURY</name>
<comment type="similarity">
    <text evidence="1">Belongs to the thioesterase PaaI family.</text>
</comment>
<sequence length="137" mass="14375">MGYLEDLGERGGAANPFFVLMGIEPVSFGDGRAELSMPVRPDMLNGAGWLQGGLYTALADEAMALALLTVLGEGERIATISQTTQYLSGVREGCLKGTARVVRKGRTIAFTDGEIRGSDGALCARTTASFAVMARQG</sequence>
<dbReference type="InterPro" id="IPR006683">
    <property type="entry name" value="Thioestr_dom"/>
</dbReference>
<protein>
    <submittedName>
        <fullName evidence="4">Phenylacetic acid degradation protein</fullName>
    </submittedName>
</protein>
<dbReference type="PANTHER" id="PTHR21660">
    <property type="entry name" value="THIOESTERASE SUPERFAMILY MEMBER-RELATED"/>
    <property type="match status" value="1"/>
</dbReference>
<comment type="caution">
    <text evidence="4">The sequence shown here is derived from an EMBL/GenBank/DDBJ whole genome shotgun (WGS) entry which is preliminary data.</text>
</comment>
<evidence type="ECO:0000313" key="5">
    <source>
        <dbReference type="Proteomes" id="UP000292580"/>
    </source>
</evidence>
<dbReference type="SUPFAM" id="SSF54637">
    <property type="entry name" value="Thioesterase/thiol ester dehydrase-isomerase"/>
    <property type="match status" value="1"/>
</dbReference>
<dbReference type="PANTHER" id="PTHR21660:SF1">
    <property type="entry name" value="ACYL-COENZYME A THIOESTERASE 13"/>
    <property type="match status" value="1"/>
</dbReference>
<evidence type="ECO:0000256" key="1">
    <source>
        <dbReference type="ARBA" id="ARBA00008324"/>
    </source>
</evidence>
<dbReference type="OrthoDB" id="116824at2157"/>
<dbReference type="Proteomes" id="UP000292580">
    <property type="component" value="Unassembled WGS sequence"/>
</dbReference>
<evidence type="ECO:0000313" key="4">
    <source>
        <dbReference type="EMBL" id="TAJ45011.1"/>
    </source>
</evidence>
<keyword evidence="5" id="KW-1185">Reference proteome</keyword>
<reference evidence="4 5" key="1">
    <citation type="submission" date="2017-11" db="EMBL/GenBank/DDBJ databases">
        <title>Isolation and Characterization of Methanofollis Species from Methane Seep Offshore SW Taiwan.</title>
        <authorList>
            <person name="Teng N.-H."/>
            <person name="Lai M.-C."/>
            <person name="Chen S.-C."/>
        </authorList>
    </citation>
    <scope>NUCLEOTIDE SEQUENCE [LARGE SCALE GENOMIC DNA]</scope>
    <source>
        <strain evidence="4 5">FWC-SCC2</strain>
    </source>
</reference>
<dbReference type="AlphaFoldDB" id="A0A483CS16"/>
<dbReference type="InterPro" id="IPR003736">
    <property type="entry name" value="PAAI_dom"/>
</dbReference>
<proteinExistence type="inferred from homology"/>
<dbReference type="CDD" id="cd03443">
    <property type="entry name" value="PaaI_thioesterase"/>
    <property type="match status" value="1"/>
</dbReference>
<dbReference type="GO" id="GO:0047617">
    <property type="term" value="F:fatty acyl-CoA hydrolase activity"/>
    <property type="evidence" value="ECO:0007669"/>
    <property type="project" value="InterPro"/>
</dbReference>
<organism evidence="4 5">
    <name type="scientific">Methanofollis fontis</name>
    <dbReference type="NCBI Taxonomy" id="2052832"/>
    <lineage>
        <taxon>Archaea</taxon>
        <taxon>Methanobacteriati</taxon>
        <taxon>Methanobacteriota</taxon>
        <taxon>Stenosarchaea group</taxon>
        <taxon>Methanomicrobia</taxon>
        <taxon>Methanomicrobiales</taxon>
        <taxon>Methanomicrobiaceae</taxon>
        <taxon>Methanofollis</taxon>
    </lineage>
</organism>